<sequence>MRIWTWASGLYIAQSCGMHSEVQLVQSGAEVKKPGASVKVSCKTSGYTFINYYMIWVRQAPGAGLDWMGQIDPEDGATSYAQKFQGRVTLTADTSTSTAYMELSSLRAGDIAVYYCARHSVRAHILEVSETLVRAQL</sequence>
<keyword evidence="1" id="KW-0391">Immunity</keyword>
<dbReference type="GO" id="GO:0005576">
    <property type="term" value="C:extracellular region"/>
    <property type="evidence" value="ECO:0007669"/>
    <property type="project" value="UniProtKB-ARBA"/>
</dbReference>
<dbReference type="PROSITE" id="PS51257">
    <property type="entry name" value="PROKAR_LIPOPROTEIN"/>
    <property type="match status" value="1"/>
</dbReference>
<dbReference type="Gene3D" id="2.60.40.10">
    <property type="entry name" value="Immunoglobulins"/>
    <property type="match status" value="1"/>
</dbReference>
<reference evidence="5" key="2">
    <citation type="submission" date="2025-08" db="UniProtKB">
        <authorList>
            <consortium name="Ensembl"/>
        </authorList>
    </citation>
    <scope>IDENTIFICATION</scope>
</reference>
<evidence type="ECO:0000256" key="3">
    <source>
        <dbReference type="ARBA" id="ARBA00043265"/>
    </source>
</evidence>
<dbReference type="Pfam" id="PF07686">
    <property type="entry name" value="V-set"/>
    <property type="match status" value="1"/>
</dbReference>
<keyword evidence="2" id="KW-1064">Adaptive immunity</keyword>
<dbReference type="FunFam" id="2.60.40.10:FF:000556">
    <property type="entry name" value="Immunoglobulin heavy variable 7-81 (non-functional)"/>
    <property type="match status" value="1"/>
</dbReference>
<dbReference type="InterPro" id="IPR003599">
    <property type="entry name" value="Ig_sub"/>
</dbReference>
<dbReference type="Proteomes" id="UP000694542">
    <property type="component" value="Chromosome 8"/>
</dbReference>
<dbReference type="InterPro" id="IPR050199">
    <property type="entry name" value="IgHV"/>
</dbReference>
<accession>A0A8C0QAL1</accession>
<protein>
    <recommendedName>
        <fullName evidence="4">Ig-like domain-containing protein</fullName>
    </recommendedName>
</protein>
<evidence type="ECO:0000256" key="1">
    <source>
        <dbReference type="ARBA" id="ARBA00022859"/>
    </source>
</evidence>
<dbReference type="InterPro" id="IPR007110">
    <property type="entry name" value="Ig-like_dom"/>
</dbReference>
<dbReference type="AlphaFoldDB" id="A0A8C0QAL1"/>
<evidence type="ECO:0000256" key="2">
    <source>
        <dbReference type="ARBA" id="ARBA00023130"/>
    </source>
</evidence>
<dbReference type="SMART" id="SM00409">
    <property type="entry name" value="IG"/>
    <property type="match status" value="1"/>
</dbReference>
<reference evidence="5" key="1">
    <citation type="submission" date="2018-10" db="EMBL/GenBank/DDBJ databases">
        <title>De novo assembly of a Great Dane genome.</title>
        <authorList>
            <person name="Kidd J.M."/>
            <person name="Pendleton A.L."/>
            <person name="Shen F."/>
            <person name="Emery S."/>
        </authorList>
    </citation>
    <scope>NUCLEOTIDE SEQUENCE [LARGE SCALE GENOMIC DNA]</scope>
    <source>
        <strain evidence="5">Great Dane</strain>
    </source>
</reference>
<dbReference type="GO" id="GO:0019814">
    <property type="term" value="C:immunoglobulin complex"/>
    <property type="evidence" value="ECO:0007669"/>
    <property type="project" value="UniProtKB-KW"/>
</dbReference>
<dbReference type="PROSITE" id="PS50835">
    <property type="entry name" value="IG_LIKE"/>
    <property type="match status" value="1"/>
</dbReference>
<dbReference type="SMART" id="SM00406">
    <property type="entry name" value="IGv"/>
    <property type="match status" value="1"/>
</dbReference>
<name>A0A8C0QAL1_CANLF</name>
<organism evidence="5 6">
    <name type="scientific">Canis lupus familiaris</name>
    <name type="common">Dog</name>
    <name type="synonym">Canis familiaris</name>
    <dbReference type="NCBI Taxonomy" id="9615"/>
    <lineage>
        <taxon>Eukaryota</taxon>
        <taxon>Metazoa</taxon>
        <taxon>Chordata</taxon>
        <taxon>Craniata</taxon>
        <taxon>Vertebrata</taxon>
        <taxon>Euteleostomi</taxon>
        <taxon>Mammalia</taxon>
        <taxon>Eutheria</taxon>
        <taxon>Laurasiatheria</taxon>
        <taxon>Carnivora</taxon>
        <taxon>Caniformia</taxon>
        <taxon>Canidae</taxon>
        <taxon>Canis</taxon>
    </lineage>
</organism>
<evidence type="ECO:0000313" key="6">
    <source>
        <dbReference type="Proteomes" id="UP000694542"/>
    </source>
</evidence>
<dbReference type="Ensembl" id="ENSCAFT00040008863.1">
    <property type="protein sequence ID" value="ENSCAFP00040007697.1"/>
    <property type="gene ID" value="ENSCAFG00040004712.1"/>
</dbReference>
<dbReference type="GO" id="GO:0005886">
    <property type="term" value="C:plasma membrane"/>
    <property type="evidence" value="ECO:0007669"/>
    <property type="project" value="UniProtKB-ARBA"/>
</dbReference>
<evidence type="ECO:0000313" key="5">
    <source>
        <dbReference type="Ensembl" id="ENSCAFP00040007697.1"/>
    </source>
</evidence>
<evidence type="ECO:0000259" key="4">
    <source>
        <dbReference type="PROSITE" id="PS50835"/>
    </source>
</evidence>
<dbReference type="PANTHER" id="PTHR23266">
    <property type="entry name" value="IMMUNOGLOBULIN HEAVY CHAIN"/>
    <property type="match status" value="1"/>
</dbReference>
<dbReference type="GO" id="GO:0002250">
    <property type="term" value="P:adaptive immune response"/>
    <property type="evidence" value="ECO:0007669"/>
    <property type="project" value="UniProtKB-KW"/>
</dbReference>
<proteinExistence type="predicted"/>
<dbReference type="SUPFAM" id="SSF48726">
    <property type="entry name" value="Immunoglobulin"/>
    <property type="match status" value="1"/>
</dbReference>
<dbReference type="InterPro" id="IPR036179">
    <property type="entry name" value="Ig-like_dom_sf"/>
</dbReference>
<dbReference type="InterPro" id="IPR013106">
    <property type="entry name" value="Ig_V-set"/>
</dbReference>
<feature type="domain" description="Ig-like" evidence="4">
    <location>
        <begin position="20"/>
        <end position="133"/>
    </location>
</feature>
<keyword evidence="3" id="KW-1280">Immunoglobulin</keyword>
<dbReference type="InterPro" id="IPR013783">
    <property type="entry name" value="Ig-like_fold"/>
</dbReference>